<dbReference type="PANTHER" id="PTHR30273">
    <property type="entry name" value="PERIPLASMIC SIGNAL SENSOR AND SIGMA FACTOR ACTIVATOR FECR-RELATED"/>
    <property type="match status" value="1"/>
</dbReference>
<dbReference type="InterPro" id="IPR032508">
    <property type="entry name" value="FecR_C"/>
</dbReference>
<name>A0AAE6ZI72_9BACT</name>
<dbReference type="Proteomes" id="UP000502421">
    <property type="component" value="Chromosome"/>
</dbReference>
<dbReference type="Gene3D" id="2.60.120.1440">
    <property type="match status" value="1"/>
</dbReference>
<dbReference type="InterPro" id="IPR012373">
    <property type="entry name" value="Ferrdict_sens_TM"/>
</dbReference>
<dbReference type="GO" id="GO:0016989">
    <property type="term" value="F:sigma factor antagonist activity"/>
    <property type="evidence" value="ECO:0007669"/>
    <property type="project" value="TreeGrafter"/>
</dbReference>
<evidence type="ECO:0000259" key="3">
    <source>
        <dbReference type="Pfam" id="PF16344"/>
    </source>
</evidence>
<feature type="domain" description="Protein FecR C-terminal" evidence="3">
    <location>
        <begin position="311"/>
        <end position="377"/>
    </location>
</feature>
<dbReference type="RefSeq" id="WP_168804150.1">
    <property type="nucleotide sequence ID" value="NZ_CP051205.1"/>
</dbReference>
<dbReference type="PIRSF" id="PIRSF018266">
    <property type="entry name" value="FecR"/>
    <property type="match status" value="1"/>
</dbReference>
<reference evidence="5" key="1">
    <citation type="submission" date="2020-04" db="EMBL/GenBank/DDBJ databases">
        <authorList>
            <person name="Kittiwongwattana C."/>
        </authorList>
    </citation>
    <scope>NUCLEOTIDE SEQUENCE [LARGE SCALE GENOMIC DNA]</scope>
    <source>
        <strain evidence="5">1310</strain>
    </source>
</reference>
<organism evidence="4 5">
    <name type="scientific">Chitinophaga oryzae</name>
    <dbReference type="NCBI Taxonomy" id="2725414"/>
    <lineage>
        <taxon>Bacteria</taxon>
        <taxon>Pseudomonadati</taxon>
        <taxon>Bacteroidota</taxon>
        <taxon>Chitinophagia</taxon>
        <taxon>Chitinophagales</taxon>
        <taxon>Chitinophagaceae</taxon>
        <taxon>Chitinophaga</taxon>
    </lineage>
</organism>
<dbReference type="AlphaFoldDB" id="A0AAE6ZI72"/>
<dbReference type="KEGG" id="coy:HF329_11380"/>
<accession>A0AAE6ZI72</accession>
<sequence>MHDTPAFFRQLTDKYLTDTITASEKELLFSMISEGAYQSKLEQLLAEVWERPVTGGEDIAVREQIFDNIRTQQKKVRQLRIRRWSAAAAIALVLGAAGTVFFLQREHRSPQPLAAVQPGSQKAVLILGDQSQVPLDSSFSRTLQQGGATVSQKGGQLIYTANSQPSGAVTFNTLQTARGGQFRLQLPDGTRVWVNAGSTVRYPAVFPANERHITVTGEAYMEVQADKRPFLVSTQHETVQVLGTAFNINAYEEEPSTLTTLLSGKIRIVNNHQTAVVLAPGQQAAVSHQASTEIPVAEADPDQAIAWKNGYFDFENERLDVIFRLLSRWYDVQFVAEGKAAGLQFSAVVTRTSSLEDVLSVLSATGAVNFSREGNTIRARVITP</sequence>
<evidence type="ECO:0000313" key="4">
    <source>
        <dbReference type="EMBL" id="QJB31894.1"/>
    </source>
</evidence>
<dbReference type="PANTHER" id="PTHR30273:SF2">
    <property type="entry name" value="PROTEIN FECR"/>
    <property type="match status" value="1"/>
</dbReference>
<protein>
    <submittedName>
        <fullName evidence="4">FecR domain-containing protein</fullName>
    </submittedName>
</protein>
<keyword evidence="1" id="KW-1133">Transmembrane helix</keyword>
<dbReference type="Pfam" id="PF16344">
    <property type="entry name" value="FecR_C"/>
    <property type="match status" value="1"/>
</dbReference>
<dbReference type="Pfam" id="PF04773">
    <property type="entry name" value="FecR"/>
    <property type="match status" value="1"/>
</dbReference>
<gene>
    <name evidence="4" type="ORF">HF329_11380</name>
</gene>
<dbReference type="InterPro" id="IPR006860">
    <property type="entry name" value="FecR"/>
</dbReference>
<keyword evidence="1" id="KW-0472">Membrane</keyword>
<evidence type="ECO:0000256" key="1">
    <source>
        <dbReference type="SAM" id="Phobius"/>
    </source>
</evidence>
<evidence type="ECO:0000313" key="5">
    <source>
        <dbReference type="Proteomes" id="UP000502421"/>
    </source>
</evidence>
<proteinExistence type="predicted"/>
<dbReference type="Gene3D" id="3.55.50.30">
    <property type="match status" value="1"/>
</dbReference>
<keyword evidence="1" id="KW-0812">Transmembrane</keyword>
<dbReference type="EMBL" id="CP051205">
    <property type="protein sequence ID" value="QJB31894.1"/>
    <property type="molecule type" value="Genomic_DNA"/>
</dbReference>
<feature type="domain" description="FecR protein" evidence="2">
    <location>
        <begin position="173"/>
        <end position="267"/>
    </location>
</feature>
<feature type="transmembrane region" description="Helical" evidence="1">
    <location>
        <begin position="84"/>
        <end position="103"/>
    </location>
</feature>
<evidence type="ECO:0000259" key="2">
    <source>
        <dbReference type="Pfam" id="PF04773"/>
    </source>
</evidence>